<proteinExistence type="predicted"/>
<keyword evidence="9" id="KW-1185">Reference proteome</keyword>
<dbReference type="PANTHER" id="PTHR30213:SF1">
    <property type="entry name" value="INNER MEMBRANE PROTEIN YHJD"/>
    <property type="match status" value="1"/>
</dbReference>
<reference evidence="8" key="1">
    <citation type="submission" date="2021-01" db="EMBL/GenBank/DDBJ databases">
        <title>Lacisediminihabitans sp. nov. strain G11-30, isolated from Antarctic Soil.</title>
        <authorList>
            <person name="Li J."/>
        </authorList>
    </citation>
    <scope>NUCLEOTIDE SEQUENCE</scope>
    <source>
        <strain evidence="8">G11-30</strain>
    </source>
</reference>
<evidence type="ECO:0000313" key="8">
    <source>
        <dbReference type="EMBL" id="MBK4348854.1"/>
    </source>
</evidence>
<dbReference type="PIRSF" id="PIRSF035875">
    <property type="entry name" value="RNase_BN"/>
    <property type="match status" value="1"/>
</dbReference>
<dbReference type="InterPro" id="IPR017039">
    <property type="entry name" value="Virul_fac_BrkB"/>
</dbReference>
<feature type="transmembrane region" description="Helical" evidence="7">
    <location>
        <begin position="34"/>
        <end position="62"/>
    </location>
</feature>
<protein>
    <submittedName>
        <fullName evidence="8">YihY/virulence factor BrkB family protein</fullName>
    </submittedName>
</protein>
<evidence type="ECO:0000256" key="1">
    <source>
        <dbReference type="ARBA" id="ARBA00004651"/>
    </source>
</evidence>
<evidence type="ECO:0000256" key="2">
    <source>
        <dbReference type="ARBA" id="ARBA00022475"/>
    </source>
</evidence>
<comment type="caution">
    <text evidence="8">The sequence shown here is derived from an EMBL/GenBank/DDBJ whole genome shotgun (WGS) entry which is preliminary data.</text>
</comment>
<name>A0A934SVM4_9MICO</name>
<dbReference type="RefSeq" id="WP_200557091.1">
    <property type="nucleotide sequence ID" value="NZ_JAEPES010000005.1"/>
</dbReference>
<evidence type="ECO:0000256" key="5">
    <source>
        <dbReference type="ARBA" id="ARBA00023136"/>
    </source>
</evidence>
<evidence type="ECO:0000256" key="3">
    <source>
        <dbReference type="ARBA" id="ARBA00022692"/>
    </source>
</evidence>
<evidence type="ECO:0000313" key="9">
    <source>
        <dbReference type="Proteomes" id="UP000636458"/>
    </source>
</evidence>
<keyword evidence="5 7" id="KW-0472">Membrane</keyword>
<dbReference type="Pfam" id="PF03631">
    <property type="entry name" value="Virul_fac_BrkB"/>
    <property type="match status" value="1"/>
</dbReference>
<keyword evidence="3 7" id="KW-0812">Transmembrane</keyword>
<evidence type="ECO:0000256" key="6">
    <source>
        <dbReference type="SAM" id="MobiDB-lite"/>
    </source>
</evidence>
<comment type="subcellular location">
    <subcellularLocation>
        <location evidence="1">Cell membrane</location>
        <topology evidence="1">Multi-pass membrane protein</topology>
    </subcellularLocation>
</comment>
<keyword evidence="4 7" id="KW-1133">Transmembrane helix</keyword>
<keyword evidence="2" id="KW-1003">Cell membrane</keyword>
<accession>A0A934SVM4</accession>
<feature type="region of interest" description="Disordered" evidence="6">
    <location>
        <begin position="299"/>
        <end position="325"/>
    </location>
</feature>
<gene>
    <name evidence="8" type="ORF">IV501_14540</name>
</gene>
<feature type="transmembrane region" description="Helical" evidence="7">
    <location>
        <begin position="152"/>
        <end position="179"/>
    </location>
</feature>
<evidence type="ECO:0000256" key="4">
    <source>
        <dbReference type="ARBA" id="ARBA00022989"/>
    </source>
</evidence>
<dbReference type="AlphaFoldDB" id="A0A934SVM4"/>
<dbReference type="Proteomes" id="UP000636458">
    <property type="component" value="Unassembled WGS sequence"/>
</dbReference>
<evidence type="ECO:0000256" key="7">
    <source>
        <dbReference type="SAM" id="Phobius"/>
    </source>
</evidence>
<dbReference type="GO" id="GO:0005886">
    <property type="term" value="C:plasma membrane"/>
    <property type="evidence" value="ECO:0007669"/>
    <property type="project" value="UniProtKB-SubCell"/>
</dbReference>
<dbReference type="EMBL" id="JAEPES010000005">
    <property type="protein sequence ID" value="MBK4348854.1"/>
    <property type="molecule type" value="Genomic_DNA"/>
</dbReference>
<sequence>MKSVIATIRLLVKHIMAWRAVRVFQLYSQRNGPILAGGLSLTALYSVFAALYVGFAVLGLVIESDPGFKDAVVSTLSTSVPGLIDTGNGAGGAIKLDALFTSRILGWSGIVALVAVLVTALSWFASARSAVRHFFELPPDKTFFLLLKAKDLGLVIAFGAVTLFSAGLSIFSTSALGFLFDLIGIDRESGFATVVARIIGLIIALAIDTAVLAALFRVLAATRIPPRRLLLGALLGGIGLGVLKVLGATIVGGGSKNPLLASFAVLLGLLIWFGLICQVILLTATWIAVDVKDHGETITPKPATTSVRRPPEHHRPRARAVSPPG</sequence>
<dbReference type="PANTHER" id="PTHR30213">
    <property type="entry name" value="INNER MEMBRANE PROTEIN YHJD"/>
    <property type="match status" value="1"/>
</dbReference>
<feature type="transmembrane region" description="Helical" evidence="7">
    <location>
        <begin position="228"/>
        <end position="251"/>
    </location>
</feature>
<feature type="transmembrane region" description="Helical" evidence="7">
    <location>
        <begin position="191"/>
        <end position="216"/>
    </location>
</feature>
<feature type="transmembrane region" description="Helical" evidence="7">
    <location>
        <begin position="263"/>
        <end position="289"/>
    </location>
</feature>
<organism evidence="8 9">
    <name type="scientific">Lacisediminihabitans changchengi</name>
    <dbReference type="NCBI Taxonomy" id="2787634"/>
    <lineage>
        <taxon>Bacteria</taxon>
        <taxon>Bacillati</taxon>
        <taxon>Actinomycetota</taxon>
        <taxon>Actinomycetes</taxon>
        <taxon>Micrococcales</taxon>
        <taxon>Microbacteriaceae</taxon>
        <taxon>Lacisediminihabitans</taxon>
    </lineage>
</organism>
<feature type="transmembrane region" description="Helical" evidence="7">
    <location>
        <begin position="104"/>
        <end position="131"/>
    </location>
</feature>